<comment type="caution">
    <text evidence="3">The sequence shown here is derived from an EMBL/GenBank/DDBJ whole genome shotgun (WGS) entry which is preliminary data.</text>
</comment>
<dbReference type="InterPro" id="IPR025684">
    <property type="entry name" value="SprA_N_dom"/>
</dbReference>
<dbReference type="EMBL" id="PVTR01000015">
    <property type="protein sequence ID" value="PRY85011.1"/>
    <property type="molecule type" value="Genomic_DNA"/>
</dbReference>
<feature type="domain" description="Gliding motility protein SprA N-terminal" evidence="2">
    <location>
        <begin position="1133"/>
        <end position="1633"/>
    </location>
</feature>
<evidence type="ECO:0000313" key="3">
    <source>
        <dbReference type="EMBL" id="PRY85011.1"/>
    </source>
</evidence>
<evidence type="ECO:0000259" key="2">
    <source>
        <dbReference type="Pfam" id="PF14349"/>
    </source>
</evidence>
<sequence length="2390" mass="271579">MSRQDFFSKCSRIYVSAVVFLLACIALCVVPANAQEVEADTTGVVIPDSLAVTPQDTLNINVIDSLSRRRMLPSFLLWQNLNTNPLYPEQNPYRPRYSPFYPTGPAQERIQVEVDSTLKYRIQNELDSGEVDSGVIYDFDEFSKIQEYKVRQEYWRSRSRGIDGDSPVTGRDLALPMTSTPQFDRIFGGDEINIIPTGFVNLDLGAIFRRIDNPAIPIRQQQNGNFNFNQQIQMAVNGNLGEKMRLGANFDSNNSFDFQNQLKLEYTGFKEDIIKSIELGNVSMPVQNSLIQGAQNLFGVKTQLQFGNLFVTAVASTQRGRRDELVIEGGSQGRQFEIQGSNYDENRHFFLGHFFRENYERWLRGLPQILSGVNITRVEVYIMNRANNTETLRNFNAFMDLGEGTRIFRPDNPNIGTGITGAPTANGSNDLFQNLTSNNAFRPFDTGSSAIESNLQLTRGIDFEQVSGARRLADTEFIFHRELGYVSLTRRLQNDEVLAVSYEYTFNGQVFKVGELSEDYQNRPENELIFLKMLRPARININIPTWDLMMKNVYNLNANQIMPDGFQLQVIYRDDRTGLDNPTLLEGENVANRPLIRLMGLDNLNPQNDPAPDGNFDFVPGITIFPDRGLLVFPVLEPFGRTLRNLFQPNERNLAERYVFDTLYRTTKADAELVTRYDKFFIKGRLTAGSASEILLPGLNISPGSVIVNAGNIPLTEGVDFTVDYNIGRVNIINESILQSGKRISISFEKADLVSFQTRSLLGTRLDYMVNDKLNIGGTFLYLNERPNITRIATGSETLRNSMWGLDANYNDESRWLTKLADALPFTNTKEKSIIQFSGEFAQLLPGTSNRVNGEQASYIDDFETAITPYGLGNAAAQTWSLAATPRTDNDDFDLSNITEDRLGNAYRRAKVAWYNIDNVFYRESGPGVPSNISREDRQNHYVRRVIPQEIFQFRDRDVIIVPEPLFELAYFPSERGMYNYNPGLTPEGLLPNPRLNYGGVTRAITTEVDFDRTNIEYIEFWLLDPFIEGQNGRVIDGVFNENNTTGGKLRFNLGEVSEDVIKDGRHGFENGLPADGDPTATATTEWGRITRQQFLIPAFDNSPEARANQDIGLDGLDSEEEVEFFRDRFINRLSVSQNALQEILEDPSNDDFKYYLDETYDQNNVKILERHKRFNGMEGNTPITSNVNLPYTPSGSNLPDNEDLNNDNTINELEAYYEYEIDLRPGEMEVGRNYIIDKVTSTQSGDQVNWYLFRIPIRTPDRVQGDISGFKSIRFMRTYLTEFEQPVVLRMANFRLIASQWRVFQESLFERGFFEIPEPDNSNLTVGVVNIEENSQGSPTQSPYVLPPGITRDRDNLAAVERQLNEQSLRLCVEDLQARDARAVFKNASSLDLVQFERIKMFFHADSEDAEDGEMTAFLRMGTDYTDNYYEIEVPLLITPKGTRDPRQIWPLENEIDIAIDEIVGVKIDRDNNRVPLNLAFTQDVRQYKVTVVGRPELSLIQGMMIGIRNPGETGGASKSICIWANELRVTGFKESSGWAANAILNAQIADVATISTSIRHSSVGFGGLETRLSQRSLFASTQYDVSANVNVDKLLPEAMNVTIPMYVSLENTTVRPEYDPLNPDVLLSQALDKFTTDADRDFYRSQVLDLSRRRNIGFSNVRKNRNPEKESVKPWDISNFSVSYAYGSVRQSNIDTETYLFESYVGNLAYVFQPKPAILEPFKNAEWLGNFRLLKETNFNFSPTSVSARVDIDRRYMQTQYRNEFLTTDGVEPFFQKSFFLNRTYNVNWDLTKNLRVDYSGRVMAVIDEPEGSRDSQEARDSVMVNLRNFGRTTNYNQQVMLNYKLPFDKVKALDWIGMDYRYGANYTWMTGAIGQRDTLGNVIQNTRDQAINGRIDLVKLYNKNAKIRALNAPKRPSIPGRQSVNAEDTIGTPFTNRLLKFVTMFKDITFRASKVEGTFLPGYMENTGLMGLDRSFMNPGLGFILGGQNPNIRFGLAEQGLMAPSTELTQAFRQNQAINIQVNALAEPFRDFRITFEARKRETGEYSEIFRNSETNPGQFTSLSPNRMGGYSITYSMLRTTFARDDQSNNSPIFSQFVQNRSVIQDRLNAANPGGEFTLNGQNVLTLAFLSAYSGRDPNELELNPFPKIPIPNWRLDYKGLSQIPALREYFASINLTHGYASTYEVSNFSNSLLYQTGLELFNSVREIPGATLTNEFGEYIPIFVLNQVILTERFSPLIGINLLTKDRLNINLEYNTERNIGLNFSNAQVTEQNSRDFGFDLGYTKAGVKIPFKIQGRQEVLKNDLQLRLNTRVVDTRQVQRKIEEPATVTNGNLNLQIRPTIGYVINQSLNIQIYFDRTVNDPRVTTAFRRSSTAFGGQLRFNLSQ</sequence>
<reference evidence="3 4" key="1">
    <citation type="submission" date="2018-03" db="EMBL/GenBank/DDBJ databases">
        <title>Genomic Encyclopedia of Archaeal and Bacterial Type Strains, Phase II (KMG-II): from individual species to whole genera.</title>
        <authorList>
            <person name="Goeker M."/>
        </authorList>
    </citation>
    <scope>NUCLEOTIDE SEQUENCE [LARGE SCALE GENOMIC DNA]</scope>
    <source>
        <strain evidence="3 4">DSM 27929</strain>
    </source>
</reference>
<dbReference type="Proteomes" id="UP000238157">
    <property type="component" value="Unassembled WGS sequence"/>
</dbReference>
<proteinExistence type="predicted"/>
<organism evidence="3 4">
    <name type="scientific">Mongoliibacter ruber</name>
    <dbReference type="NCBI Taxonomy" id="1750599"/>
    <lineage>
        <taxon>Bacteria</taxon>
        <taxon>Pseudomonadati</taxon>
        <taxon>Bacteroidota</taxon>
        <taxon>Cytophagia</taxon>
        <taxon>Cytophagales</taxon>
        <taxon>Cyclobacteriaceae</taxon>
        <taxon>Mongoliibacter</taxon>
    </lineage>
</organism>
<dbReference type="PROSITE" id="PS51257">
    <property type="entry name" value="PROKAR_LIPOPROTEIN"/>
    <property type="match status" value="1"/>
</dbReference>
<protein>
    <submittedName>
        <fullName evidence="3">Cell surface protein SprA</fullName>
    </submittedName>
</protein>
<accession>A0A2T0WE94</accession>
<evidence type="ECO:0000256" key="1">
    <source>
        <dbReference type="SAM" id="SignalP"/>
    </source>
</evidence>
<evidence type="ECO:0000313" key="4">
    <source>
        <dbReference type="Proteomes" id="UP000238157"/>
    </source>
</evidence>
<feature type="signal peptide" evidence="1">
    <location>
        <begin position="1"/>
        <end position="34"/>
    </location>
</feature>
<keyword evidence="4" id="KW-1185">Reference proteome</keyword>
<dbReference type="InterPro" id="IPR026377">
    <property type="entry name" value="Cell_surface_SprA"/>
</dbReference>
<gene>
    <name evidence="3" type="ORF">CLW00_11552</name>
</gene>
<name>A0A2T0WE94_9BACT</name>
<keyword evidence="1" id="KW-0732">Signal</keyword>
<dbReference type="Pfam" id="PF14349">
    <property type="entry name" value="SprA_N"/>
    <property type="match status" value="2"/>
</dbReference>
<feature type="chain" id="PRO_5015603874" evidence="1">
    <location>
        <begin position="35"/>
        <end position="2390"/>
    </location>
</feature>
<feature type="domain" description="Gliding motility protein SprA N-terminal" evidence="2">
    <location>
        <begin position="130"/>
        <end position="393"/>
    </location>
</feature>
<dbReference type="NCBIfam" id="TIGR04189">
    <property type="entry name" value="surface_SprA"/>
    <property type="match status" value="1"/>
</dbReference>